<feature type="active site" description="Proton donor/acceptor" evidence="2">
    <location>
        <position position="81"/>
    </location>
</feature>
<reference evidence="4 5" key="1">
    <citation type="submission" date="2019-08" db="EMBL/GenBank/DDBJ databases">
        <title>Genome sequencing of Paenibacillus faecis DSM 23593(T).</title>
        <authorList>
            <person name="Kook J.-K."/>
            <person name="Park S.-N."/>
            <person name="Lim Y.K."/>
        </authorList>
    </citation>
    <scope>NUCLEOTIDE SEQUENCE [LARGE SCALE GENOMIC DNA]</scope>
    <source>
        <strain evidence="4 5">DSM 23593</strain>
    </source>
</reference>
<name>A0A5D0CYU5_9BACL</name>
<feature type="binding site" evidence="3">
    <location>
        <position position="57"/>
    </location>
    <ligand>
        <name>substrate</name>
    </ligand>
</feature>
<feature type="active site" description="Tele-phosphohistidine intermediate" evidence="2">
    <location>
        <position position="8"/>
    </location>
</feature>
<dbReference type="SUPFAM" id="SSF53254">
    <property type="entry name" value="Phosphoglycerate mutase-like"/>
    <property type="match status" value="1"/>
</dbReference>
<evidence type="ECO:0000313" key="4">
    <source>
        <dbReference type="EMBL" id="TYA15136.1"/>
    </source>
</evidence>
<dbReference type="Pfam" id="PF00300">
    <property type="entry name" value="His_Phos_1"/>
    <property type="match status" value="1"/>
</dbReference>
<dbReference type="InterPro" id="IPR051695">
    <property type="entry name" value="Phosphoglycerate_Mutase"/>
</dbReference>
<dbReference type="InterPro" id="IPR013078">
    <property type="entry name" value="His_Pase_superF_clade-1"/>
</dbReference>
<keyword evidence="1" id="KW-0378">Hydrolase</keyword>
<sequence length="190" mass="21554">MEWWLIRHGATAWNAERRYQGQSDTELLPGDASGLAPLRETLAGAGFSAIYCSDLSRCRHTLRFLRPDLAPHAVYDSRLREMHFGAWEGQTYDMLKDLEVYRRWLDNPKACTPPEGEPWEQFEGRVRSMYGELASVSAKLERQGESTPLLIVTHGGVISMLYTLLVPGSDFWNPQAKIGPGEILKVRTNF</sequence>
<accession>A0A5D0CYU5</accession>
<dbReference type="InterPro" id="IPR029033">
    <property type="entry name" value="His_PPase_superfam"/>
</dbReference>
<proteinExistence type="predicted"/>
<dbReference type="PANTHER" id="PTHR46517">
    <property type="entry name" value="FRUCTOSE-2,6-BISPHOSPHATASE TIGAR"/>
    <property type="match status" value="1"/>
</dbReference>
<evidence type="ECO:0000256" key="1">
    <source>
        <dbReference type="ARBA" id="ARBA00022801"/>
    </source>
</evidence>
<keyword evidence="5" id="KW-1185">Reference proteome</keyword>
<dbReference type="PANTHER" id="PTHR46517:SF1">
    <property type="entry name" value="FRUCTOSE-2,6-BISPHOSPHATASE TIGAR"/>
    <property type="match status" value="1"/>
</dbReference>
<dbReference type="RefSeq" id="WP_148450727.1">
    <property type="nucleotide sequence ID" value="NZ_VSDO01000001.1"/>
</dbReference>
<dbReference type="GO" id="GO:0005829">
    <property type="term" value="C:cytosol"/>
    <property type="evidence" value="ECO:0007669"/>
    <property type="project" value="TreeGrafter"/>
</dbReference>
<evidence type="ECO:0000256" key="2">
    <source>
        <dbReference type="PIRSR" id="PIRSR613078-1"/>
    </source>
</evidence>
<feature type="binding site" evidence="3">
    <location>
        <begin position="7"/>
        <end position="14"/>
    </location>
    <ligand>
        <name>substrate</name>
    </ligand>
</feature>
<dbReference type="AlphaFoldDB" id="A0A5D0CYU5"/>
<dbReference type="PIRSF" id="PIRSF000709">
    <property type="entry name" value="6PFK_2-Ptase"/>
    <property type="match status" value="1"/>
</dbReference>
<protein>
    <submittedName>
        <fullName evidence="4">Histidine phosphatase family protein</fullName>
    </submittedName>
</protein>
<evidence type="ECO:0000313" key="5">
    <source>
        <dbReference type="Proteomes" id="UP000325218"/>
    </source>
</evidence>
<comment type="caution">
    <text evidence="4">The sequence shown here is derived from an EMBL/GenBank/DDBJ whole genome shotgun (WGS) entry which is preliminary data.</text>
</comment>
<evidence type="ECO:0000256" key="3">
    <source>
        <dbReference type="PIRSR" id="PIRSR613078-2"/>
    </source>
</evidence>
<dbReference type="GO" id="GO:0045820">
    <property type="term" value="P:negative regulation of glycolytic process"/>
    <property type="evidence" value="ECO:0007669"/>
    <property type="project" value="TreeGrafter"/>
</dbReference>
<dbReference type="SMART" id="SM00855">
    <property type="entry name" value="PGAM"/>
    <property type="match status" value="1"/>
</dbReference>
<gene>
    <name evidence="4" type="ORF">FRY98_05640</name>
</gene>
<dbReference type="Gene3D" id="3.40.50.1240">
    <property type="entry name" value="Phosphoglycerate mutase-like"/>
    <property type="match status" value="1"/>
</dbReference>
<dbReference type="OrthoDB" id="9783269at2"/>
<organism evidence="4 5">
    <name type="scientific">Paenibacillus faecis</name>
    <dbReference type="NCBI Taxonomy" id="862114"/>
    <lineage>
        <taxon>Bacteria</taxon>
        <taxon>Bacillati</taxon>
        <taxon>Bacillota</taxon>
        <taxon>Bacilli</taxon>
        <taxon>Bacillales</taxon>
        <taxon>Paenibacillaceae</taxon>
        <taxon>Paenibacillus</taxon>
    </lineage>
</organism>
<dbReference type="EMBL" id="VSDO01000001">
    <property type="protein sequence ID" value="TYA15136.1"/>
    <property type="molecule type" value="Genomic_DNA"/>
</dbReference>
<dbReference type="Proteomes" id="UP000325218">
    <property type="component" value="Unassembled WGS sequence"/>
</dbReference>
<dbReference type="GO" id="GO:0043456">
    <property type="term" value="P:regulation of pentose-phosphate shunt"/>
    <property type="evidence" value="ECO:0007669"/>
    <property type="project" value="TreeGrafter"/>
</dbReference>
<dbReference type="CDD" id="cd07067">
    <property type="entry name" value="HP_PGM_like"/>
    <property type="match status" value="1"/>
</dbReference>
<dbReference type="GO" id="GO:0004331">
    <property type="term" value="F:fructose-2,6-bisphosphate 2-phosphatase activity"/>
    <property type="evidence" value="ECO:0007669"/>
    <property type="project" value="TreeGrafter"/>
</dbReference>